<dbReference type="STRING" id="1652495.ccrud_09200"/>
<dbReference type="OrthoDB" id="4420706at2"/>
<dbReference type="Proteomes" id="UP000076929">
    <property type="component" value="Chromosome"/>
</dbReference>
<proteinExistence type="predicted"/>
<dbReference type="EMBL" id="CP015622">
    <property type="protein sequence ID" value="ANE04359.1"/>
    <property type="molecule type" value="Genomic_DNA"/>
</dbReference>
<name>A0A172QUH1_9CORY</name>
<accession>A0A172QUH1</accession>
<dbReference type="CDD" id="cd17511">
    <property type="entry name" value="YbjN_AmyR-like"/>
    <property type="match status" value="1"/>
</dbReference>
<dbReference type="KEGG" id="ccjz:ccrud_09200"/>
<evidence type="ECO:0000313" key="2">
    <source>
        <dbReference type="Proteomes" id="UP000076929"/>
    </source>
</evidence>
<keyword evidence="2" id="KW-1185">Reference proteome</keyword>
<evidence type="ECO:0008006" key="3">
    <source>
        <dbReference type="Google" id="ProtNLM"/>
    </source>
</evidence>
<organism evidence="1 2">
    <name type="scientific">Corynebacterium crudilactis</name>
    <dbReference type="NCBI Taxonomy" id="1652495"/>
    <lineage>
        <taxon>Bacteria</taxon>
        <taxon>Bacillati</taxon>
        <taxon>Actinomycetota</taxon>
        <taxon>Actinomycetes</taxon>
        <taxon>Mycobacteriales</taxon>
        <taxon>Corynebacteriaceae</taxon>
        <taxon>Corynebacterium</taxon>
    </lineage>
</organism>
<protein>
    <recommendedName>
        <fullName evidence="3">YbjN domain-containing protein</fullName>
    </recommendedName>
</protein>
<reference evidence="1 2" key="1">
    <citation type="submission" date="2016-05" db="EMBL/GenBank/DDBJ databases">
        <title>Complete genome sequence of Corynebacterium crudilactis, a new Corynebacterium species isolated from raw cow's milk.</title>
        <authorList>
            <person name="Christian R."/>
            <person name="Zimmermann J."/>
            <person name="Lipski A."/>
            <person name="Kalinowski J."/>
        </authorList>
    </citation>
    <scope>NUCLEOTIDE SEQUENCE [LARGE SCALE GENOMIC DNA]</scope>
    <source>
        <strain evidence="1 2">JZ16</strain>
    </source>
</reference>
<evidence type="ECO:0000313" key="1">
    <source>
        <dbReference type="EMBL" id="ANE04359.1"/>
    </source>
</evidence>
<dbReference type="RefSeq" id="WP_066566566.1">
    <property type="nucleotide sequence ID" value="NZ_CP015622.1"/>
</dbReference>
<dbReference type="Pfam" id="PF10722">
    <property type="entry name" value="YbjN"/>
    <property type="match status" value="2"/>
</dbReference>
<gene>
    <name evidence="1" type="ORF">ccrud_09200</name>
</gene>
<dbReference type="AlphaFoldDB" id="A0A172QUH1"/>
<sequence length="397" mass="44877">MDLTSVNDRNVPAPNTSIPFPVDLNRVSETVDSLGYNFLSSKDRIIMPWPDHRVSMYFSRESGLMFTILGRMRLSLDMFAINDAARVVTQWNAERIGPTATIHLGDDGEVELQFRTTICVDEGLSAQQLRQFISLTMDTTAMASTFILEHFSELSFSGSSGSNGSNREALNKEALEELSDEQDQADLLEKISGLYVPAHIDSPLDFLADTEWEESEMSEEDPEDDYLDDDIEWESEDEFFEPEENLIADTDIPHEVILDRIREQLHTIGVVKTSGEEDFIIAWINEVFLGFFVDNGPTFLVKGHWDPSMDPTRDFMKLFMMCNQWNESSLTTKAFCHTDDQGLQVRVEFAVSVAEGLNDDQLQHNIALSIHHILRAIDSISTEATGKSAVDWPEKDS</sequence>
<dbReference type="InterPro" id="IPR019660">
    <property type="entry name" value="Put_sensory_transdc_reg_YbjN"/>
</dbReference>